<dbReference type="EMBL" id="SNRW01006500">
    <property type="protein sequence ID" value="KAA6382953.1"/>
    <property type="molecule type" value="Genomic_DNA"/>
</dbReference>
<feature type="non-terminal residue" evidence="2">
    <location>
        <position position="445"/>
    </location>
</feature>
<evidence type="ECO:0000313" key="3">
    <source>
        <dbReference type="Proteomes" id="UP000324800"/>
    </source>
</evidence>
<organism evidence="2 3">
    <name type="scientific">Streblomastix strix</name>
    <dbReference type="NCBI Taxonomy" id="222440"/>
    <lineage>
        <taxon>Eukaryota</taxon>
        <taxon>Metamonada</taxon>
        <taxon>Preaxostyla</taxon>
        <taxon>Oxymonadida</taxon>
        <taxon>Streblomastigidae</taxon>
        <taxon>Streblomastix</taxon>
    </lineage>
</organism>
<sequence length="445" mass="50344">MVAVVAVAVAVTASKYKKIGQGTEIQQFRESTETRIDTQTYLNIDLNCISSQHKTPPKSPSSHLQQHSPKPTLEETIAILRTIFPGDPRGRKEREPKRKWPKLQQYVGLMNVVEKFHEIMKPLNEEEKKKLKIILPGWNKEYPNKNYPRTCTSQKNNRINLMRTYAKAWSTFVFDKPTTSKLGRTYQKNLTSDNQQLQVMESQTESKNQDQLTNELERIVAYGTDDNRNEDQSEHTIEPKYFFNGNAGLRKNDSGTQLQATAIGEANLKINITKISANTPPHNVNRSDVFGGSGPNNETQHEQGTELQENGNTKLRETGSSHTTHSEYEPRNTNISQSKGQPPLISIPPELGQVKEKVVVLKKKTQPTNDHDTRSKTGLPKSKPDKSQGTLEARANSHTPIYFTPQQEQRKKAREAHSLKTSPQNAPKATRPVNDLRNKNKDPTP</sequence>
<evidence type="ECO:0000313" key="2">
    <source>
        <dbReference type="EMBL" id="KAA6382953.1"/>
    </source>
</evidence>
<feature type="region of interest" description="Disordered" evidence="1">
    <location>
        <begin position="51"/>
        <end position="71"/>
    </location>
</feature>
<feature type="compositionally biased region" description="Basic and acidic residues" evidence="1">
    <location>
        <begin position="314"/>
        <end position="330"/>
    </location>
</feature>
<name>A0A5J4VL60_9EUKA</name>
<dbReference type="Proteomes" id="UP000324800">
    <property type="component" value="Unassembled WGS sequence"/>
</dbReference>
<feature type="compositionally biased region" description="Polar residues" evidence="1">
    <location>
        <begin position="51"/>
        <end position="69"/>
    </location>
</feature>
<feature type="compositionally biased region" description="Polar residues" evidence="1">
    <location>
        <begin position="331"/>
        <end position="340"/>
    </location>
</feature>
<proteinExistence type="predicted"/>
<gene>
    <name evidence="2" type="ORF">EZS28_021524</name>
</gene>
<dbReference type="AlphaFoldDB" id="A0A5J4VL60"/>
<reference evidence="2 3" key="1">
    <citation type="submission" date="2019-03" db="EMBL/GenBank/DDBJ databases">
        <title>Single cell metagenomics reveals metabolic interactions within the superorganism composed of flagellate Streblomastix strix and complex community of Bacteroidetes bacteria on its surface.</title>
        <authorList>
            <person name="Treitli S.C."/>
            <person name="Kolisko M."/>
            <person name="Husnik F."/>
            <person name="Keeling P."/>
            <person name="Hampl V."/>
        </authorList>
    </citation>
    <scope>NUCLEOTIDE SEQUENCE [LARGE SCALE GENOMIC DNA]</scope>
    <source>
        <strain evidence="2">ST1C</strain>
    </source>
</reference>
<feature type="region of interest" description="Disordered" evidence="1">
    <location>
        <begin position="362"/>
        <end position="445"/>
    </location>
</feature>
<feature type="compositionally biased region" description="Polar residues" evidence="1">
    <location>
        <begin position="396"/>
        <end position="407"/>
    </location>
</feature>
<accession>A0A5J4VL60</accession>
<protein>
    <submittedName>
        <fullName evidence="2">Uncharacterized protein</fullName>
    </submittedName>
</protein>
<evidence type="ECO:0000256" key="1">
    <source>
        <dbReference type="SAM" id="MobiDB-lite"/>
    </source>
</evidence>
<comment type="caution">
    <text evidence="2">The sequence shown here is derived from an EMBL/GenBank/DDBJ whole genome shotgun (WGS) entry which is preliminary data.</text>
</comment>
<feature type="compositionally biased region" description="Basic and acidic residues" evidence="1">
    <location>
        <begin position="434"/>
        <end position="445"/>
    </location>
</feature>
<feature type="compositionally biased region" description="Polar residues" evidence="1">
    <location>
        <begin position="277"/>
        <end position="286"/>
    </location>
</feature>
<feature type="region of interest" description="Disordered" evidence="1">
    <location>
        <begin position="277"/>
        <end position="350"/>
    </location>
</feature>